<feature type="transmembrane region" description="Helical" evidence="1">
    <location>
        <begin position="109"/>
        <end position="127"/>
    </location>
</feature>
<evidence type="ECO:0000313" key="4">
    <source>
        <dbReference type="EMBL" id="MDX5893369.1"/>
    </source>
</evidence>
<dbReference type="EMBL" id="CP007514">
    <property type="protein sequence ID" value="AHY45956.1"/>
    <property type="molecule type" value="Genomic_DNA"/>
</dbReference>
<feature type="transmembrane region" description="Helical" evidence="1">
    <location>
        <begin position="45"/>
        <end position="66"/>
    </location>
</feature>
<dbReference type="HOGENOM" id="CLU_067755_0_1_11"/>
<dbReference type="Proteomes" id="UP001281130">
    <property type="component" value="Unassembled WGS sequence"/>
</dbReference>
<dbReference type="EMBL" id="JAWXXX010000001">
    <property type="protein sequence ID" value="MDX5893369.1"/>
    <property type="molecule type" value="Genomic_DNA"/>
</dbReference>
<dbReference type="RefSeq" id="WP_038680713.1">
    <property type="nucleotide sequence ID" value="NZ_CP007514.1"/>
</dbReference>
<sequence length="255" mass="27419">MAAGARFWELDVARSGAILMMVVYHTVYDLYAFGGYDIEAVSGPWARFADLTAGSFLFIVGVSLAISSERDLSRGGMRFAPYGRRALKVFGAGMLLTAVFLALGMGYVVFGILHLIGASIVLAYPLLKARLSNLSLILLGAIVFGSGLYVLGAIGDGSLPQPDTAWLLPLGFVPQEGFPMPDYRPLLPWFGVVLFGIVFGRLVYGDAARGKLAPRRTAPAPLRPFVFLGRHSLLFYLVHQPVIIAALALLGVITL</sequence>
<evidence type="ECO:0000313" key="5">
    <source>
        <dbReference type="Proteomes" id="UP000025229"/>
    </source>
</evidence>
<keyword evidence="4" id="KW-0012">Acyltransferase</keyword>
<dbReference type="Proteomes" id="UP000025229">
    <property type="component" value="Chromosome"/>
</dbReference>
<dbReference type="eggNOG" id="COG3503">
    <property type="taxonomic scope" value="Bacteria"/>
</dbReference>
<feature type="transmembrane region" description="Helical" evidence="1">
    <location>
        <begin position="233"/>
        <end position="253"/>
    </location>
</feature>
<keyword evidence="1" id="KW-0472">Membrane</keyword>
<proteinExistence type="predicted"/>
<dbReference type="InterPro" id="IPR012429">
    <property type="entry name" value="HGSNAT_cat"/>
</dbReference>
<feature type="transmembrane region" description="Helical" evidence="1">
    <location>
        <begin position="12"/>
        <end position="33"/>
    </location>
</feature>
<evidence type="ECO:0000256" key="1">
    <source>
        <dbReference type="SAM" id="Phobius"/>
    </source>
</evidence>
<keyword evidence="5" id="KW-1185">Reference proteome</keyword>
<keyword evidence="1" id="KW-0812">Transmembrane</keyword>
<reference evidence="3 5" key="1">
    <citation type="submission" date="2014-03" db="EMBL/GenBank/DDBJ databases">
        <title>Complete genome sequence of the Radio-Resistant Rubrobacter radiotolerans RSPS-4.</title>
        <authorList>
            <person name="Egas C.C."/>
            <person name="Barroso C.C."/>
            <person name="Froufe H.J.C."/>
            <person name="Pacheco J.J."/>
            <person name="Albuquerque L.L."/>
            <person name="da Costa M.M.S."/>
        </authorList>
    </citation>
    <scope>NUCLEOTIDE SEQUENCE [LARGE SCALE GENOMIC DNA]</scope>
    <source>
        <strain evidence="3 5">RSPS-4</strain>
    </source>
</reference>
<feature type="transmembrane region" description="Helical" evidence="1">
    <location>
        <begin position="134"/>
        <end position="154"/>
    </location>
</feature>
<dbReference type="AlphaFoldDB" id="A0A023X175"/>
<reference evidence="4" key="2">
    <citation type="submission" date="2023-11" db="EMBL/GenBank/DDBJ databases">
        <title>MicrobeMod: A computational toolkit for identifying prokaryotic methylation and restriction-modification with nanopore sequencing.</title>
        <authorList>
            <person name="Crits-Christoph A."/>
            <person name="Kang S.C."/>
            <person name="Lee H."/>
            <person name="Ostrov N."/>
        </authorList>
    </citation>
    <scope>NUCLEOTIDE SEQUENCE</scope>
    <source>
        <strain evidence="4">ATCC 51242</strain>
    </source>
</reference>
<dbReference type="OrthoDB" id="9807591at2"/>
<keyword evidence="4" id="KW-0808">Transferase</keyword>
<dbReference type="STRING" id="42256.RradSPS_0673"/>
<dbReference type="KEGG" id="rrd:RradSPS_0673"/>
<keyword evidence="1" id="KW-1133">Transmembrane helix</keyword>
<dbReference type="EC" id="2.3.1.78" evidence="4"/>
<name>A0A023X175_RUBRA</name>
<evidence type="ECO:0000313" key="3">
    <source>
        <dbReference type="EMBL" id="AHY45956.1"/>
    </source>
</evidence>
<evidence type="ECO:0000259" key="2">
    <source>
        <dbReference type="Pfam" id="PF07786"/>
    </source>
</evidence>
<feature type="transmembrane region" description="Helical" evidence="1">
    <location>
        <begin position="186"/>
        <end position="204"/>
    </location>
</feature>
<dbReference type="Pfam" id="PF07786">
    <property type="entry name" value="HGSNAT_cat"/>
    <property type="match status" value="1"/>
</dbReference>
<feature type="domain" description="Heparan-alpha-glucosaminide N-acetyltransferase catalytic" evidence="2">
    <location>
        <begin position="6"/>
        <end position="241"/>
    </location>
</feature>
<accession>A0A023X175</accession>
<feature type="transmembrane region" description="Helical" evidence="1">
    <location>
        <begin position="86"/>
        <end position="103"/>
    </location>
</feature>
<gene>
    <name evidence="3" type="ORF">RradSPS_0673</name>
    <name evidence="4" type="ORF">SIL72_04930</name>
</gene>
<dbReference type="GO" id="GO:0015019">
    <property type="term" value="F:heparan-alpha-glucosaminide N-acetyltransferase activity"/>
    <property type="evidence" value="ECO:0007669"/>
    <property type="project" value="UniProtKB-EC"/>
</dbReference>
<organism evidence="3 5">
    <name type="scientific">Rubrobacter radiotolerans</name>
    <name type="common">Arthrobacter radiotolerans</name>
    <dbReference type="NCBI Taxonomy" id="42256"/>
    <lineage>
        <taxon>Bacteria</taxon>
        <taxon>Bacillati</taxon>
        <taxon>Actinomycetota</taxon>
        <taxon>Rubrobacteria</taxon>
        <taxon>Rubrobacterales</taxon>
        <taxon>Rubrobacteraceae</taxon>
        <taxon>Rubrobacter</taxon>
    </lineage>
</organism>
<protein>
    <submittedName>
        <fullName evidence="4">Heparan-alpha-glucosaminide N-acetyltransferase</fullName>
        <ecNumber evidence="4">2.3.1.78</ecNumber>
    </submittedName>
    <submittedName>
        <fullName evidence="3">Putative membrane protein</fullName>
    </submittedName>
</protein>